<feature type="compositionally biased region" description="Polar residues" evidence="11">
    <location>
        <begin position="482"/>
        <end position="493"/>
    </location>
</feature>
<evidence type="ECO:0000256" key="5">
    <source>
        <dbReference type="ARBA" id="ARBA00022692"/>
    </source>
</evidence>
<evidence type="ECO:0000256" key="3">
    <source>
        <dbReference type="ARBA" id="ARBA00022448"/>
    </source>
</evidence>
<keyword evidence="15" id="KW-1185">Reference proteome</keyword>
<evidence type="ECO:0000256" key="4">
    <source>
        <dbReference type="ARBA" id="ARBA00022449"/>
    </source>
</evidence>
<feature type="compositionally biased region" description="Polar residues" evidence="11">
    <location>
        <begin position="617"/>
        <end position="630"/>
    </location>
</feature>
<feature type="region of interest" description="Disordered" evidence="11">
    <location>
        <begin position="616"/>
        <end position="862"/>
    </location>
</feature>
<keyword evidence="5 12" id="KW-0812">Transmembrane</keyword>
<feature type="transmembrane region" description="Helical" evidence="12">
    <location>
        <begin position="407"/>
        <end position="432"/>
    </location>
</feature>
<dbReference type="STRING" id="1077348.A0A2G8RMA0"/>
<dbReference type="GO" id="GO:0005886">
    <property type="term" value="C:plasma membrane"/>
    <property type="evidence" value="ECO:0007669"/>
    <property type="project" value="InterPro"/>
</dbReference>
<dbReference type="GO" id="GO:0030007">
    <property type="term" value="P:intracellular potassium ion homeostasis"/>
    <property type="evidence" value="ECO:0007669"/>
    <property type="project" value="TreeGrafter"/>
</dbReference>
<keyword evidence="7" id="KW-0915">Sodium</keyword>
<comment type="caution">
    <text evidence="14">The sequence shown here is derived from an EMBL/GenBank/DDBJ whole genome shotgun (WGS) entry which is preliminary data.</text>
</comment>
<dbReference type="PANTHER" id="PTHR31382">
    <property type="entry name" value="NA(+)/H(+) ANTIPORTER"/>
    <property type="match status" value="1"/>
</dbReference>
<dbReference type="OrthoDB" id="2190219at2759"/>
<organism evidence="14 15">
    <name type="scientific">Ganoderma sinense ZZ0214-1</name>
    <dbReference type="NCBI Taxonomy" id="1077348"/>
    <lineage>
        <taxon>Eukaryota</taxon>
        <taxon>Fungi</taxon>
        <taxon>Dikarya</taxon>
        <taxon>Basidiomycota</taxon>
        <taxon>Agaricomycotina</taxon>
        <taxon>Agaricomycetes</taxon>
        <taxon>Polyporales</taxon>
        <taxon>Polyporaceae</taxon>
        <taxon>Ganoderma</taxon>
    </lineage>
</organism>
<feature type="transmembrane region" description="Helical" evidence="12">
    <location>
        <begin position="300"/>
        <end position="319"/>
    </location>
</feature>
<accession>A0A2G8RMA0</accession>
<feature type="compositionally biased region" description="Basic residues" evidence="11">
    <location>
        <begin position="671"/>
        <end position="702"/>
    </location>
</feature>
<dbReference type="GO" id="GO:0036376">
    <property type="term" value="P:sodium ion export across plasma membrane"/>
    <property type="evidence" value="ECO:0007669"/>
    <property type="project" value="InterPro"/>
</dbReference>
<evidence type="ECO:0000256" key="11">
    <source>
        <dbReference type="SAM" id="MobiDB-lite"/>
    </source>
</evidence>
<reference evidence="14 15" key="1">
    <citation type="journal article" date="2015" name="Sci. Rep.">
        <title>Chromosome-level genome map provides insights into diverse defense mechanisms in the medicinal fungus Ganoderma sinense.</title>
        <authorList>
            <person name="Zhu Y."/>
            <person name="Xu J."/>
            <person name="Sun C."/>
            <person name="Zhou S."/>
            <person name="Xu H."/>
            <person name="Nelson D.R."/>
            <person name="Qian J."/>
            <person name="Song J."/>
            <person name="Luo H."/>
            <person name="Xiang L."/>
            <person name="Li Y."/>
            <person name="Xu Z."/>
            <person name="Ji A."/>
            <person name="Wang L."/>
            <person name="Lu S."/>
            <person name="Hayward A."/>
            <person name="Sun W."/>
            <person name="Li X."/>
            <person name="Schwartz D.C."/>
            <person name="Wang Y."/>
            <person name="Chen S."/>
        </authorList>
    </citation>
    <scope>NUCLEOTIDE SEQUENCE [LARGE SCALE GENOMIC DNA]</scope>
    <source>
        <strain evidence="14 15">ZZ0214-1</strain>
    </source>
</reference>
<evidence type="ECO:0000256" key="10">
    <source>
        <dbReference type="ARBA" id="ARBA00023201"/>
    </source>
</evidence>
<sequence>MRFDPFQVSIPHIAYAALGGFVVLFGMFSLFIREKLYVGEAIWAFLFGVVIGPYGANIFDPRGWGGGERETINTITLEVTRVILAIGVFAIGVELPKAYMQRHWKSLLFLLGPVMTWGWFISGALIYALIPSLNFLSSLAVAACLTPTDPILAAAVVGGKYADKHVPAHLRHLLAAESGCNDGAAFPFLFLALYLIVDPSTGRAVSDWILLLWLYQVVLGIVFGALLGFGFRHLMRFCESKELIDRQSYVAQYVSLAMLTIGATTLLGSDDLLAAFSCGAAFAWDGFFNKQTEQSVFSSVIDLLFNIAAFVFVGAWMPFNNFTDASLGLSLWRLFVVGILVLILRRLPVIIALYKFIPDIKTFREAVFSGHFGPMGIGAVFISTLAAEQLPTPENPPVGQQQLLAASIQPIVAFMVLCSIAVHGLSIPFFTFGRRVHSVSRTWSRHDTMGSTRRRPLLPEWATQIRHVQPGEDIVINRDQRTLTMTPVDGSSTQEDKPVDEEPQTPHEKVTPPGSEEPPDGSAVVSEWREGPHRVIERREGLGAEVEVEVQRNAYGPSETQTQTFRVAEAVSRHVVEDIRSKLRLAPHELAHMFHAAEEGVKHEVKDIEEWTRTVLHASSPQISPTTSQRDGVGGGQSRGASDGSPEDEGWVSDQSAGEPSGSEAHDKEKSRKSKLPKTKAPKSKSKRTFMRRGILGHRPHTLQRSQSEDFNQRRHAQFATPDDERTPSGAQTPSEETRGRSSAMRSPRLPRTPVSGATTPVGPNPHLRLAHRRIDSIRSELPSREMSPARSVRFVDDGRGGASTPRIVSPTSPTAANGDGDGEKAEDDDDSPKSTVRFSLPGPEVKQTPLRAAGNGNGEVQ</sequence>
<feature type="compositionally biased region" description="Basic and acidic residues" evidence="11">
    <location>
        <begin position="773"/>
        <end position="784"/>
    </location>
</feature>
<evidence type="ECO:0000313" key="15">
    <source>
        <dbReference type="Proteomes" id="UP000230002"/>
    </source>
</evidence>
<keyword evidence="10" id="KW-0739">Sodium transport</keyword>
<proteinExistence type="inferred from homology"/>
<evidence type="ECO:0000256" key="8">
    <source>
        <dbReference type="ARBA" id="ARBA00023065"/>
    </source>
</evidence>
<evidence type="ECO:0000256" key="9">
    <source>
        <dbReference type="ARBA" id="ARBA00023136"/>
    </source>
</evidence>
<name>A0A2G8RMA0_9APHY</name>
<feature type="domain" description="Cation/H+ exchanger transmembrane" evidence="13">
    <location>
        <begin position="28"/>
        <end position="431"/>
    </location>
</feature>
<gene>
    <name evidence="14" type="ORF">GSI_15330</name>
</gene>
<feature type="transmembrane region" description="Helical" evidence="12">
    <location>
        <begin position="79"/>
        <end position="95"/>
    </location>
</feature>
<dbReference type="GO" id="GO:0015385">
    <property type="term" value="F:sodium:proton antiporter activity"/>
    <property type="evidence" value="ECO:0007669"/>
    <property type="project" value="InterPro"/>
</dbReference>
<dbReference type="PANTHER" id="PTHR31382:SF4">
    <property type="entry name" value="NA(+)_H(+) ANTIPORTER"/>
    <property type="match status" value="1"/>
</dbReference>
<dbReference type="GO" id="GO:0120029">
    <property type="term" value="P:proton export across plasma membrane"/>
    <property type="evidence" value="ECO:0007669"/>
    <property type="project" value="InterPro"/>
</dbReference>
<dbReference type="Pfam" id="PF00999">
    <property type="entry name" value="Na_H_Exchanger"/>
    <property type="match status" value="1"/>
</dbReference>
<dbReference type="GO" id="GO:0042391">
    <property type="term" value="P:regulation of membrane potential"/>
    <property type="evidence" value="ECO:0007669"/>
    <property type="project" value="InterPro"/>
</dbReference>
<feature type="transmembrane region" description="Helical" evidence="12">
    <location>
        <begin position="107"/>
        <end position="130"/>
    </location>
</feature>
<evidence type="ECO:0000256" key="6">
    <source>
        <dbReference type="ARBA" id="ARBA00022989"/>
    </source>
</evidence>
<dbReference type="EMBL" id="AYKW01000069">
    <property type="protein sequence ID" value="PIL22639.1"/>
    <property type="molecule type" value="Genomic_DNA"/>
</dbReference>
<feature type="transmembrane region" description="Helical" evidence="12">
    <location>
        <begin position="12"/>
        <end position="32"/>
    </location>
</feature>
<keyword evidence="8" id="KW-0406">Ion transport</keyword>
<keyword evidence="4" id="KW-0050">Antiport</keyword>
<feature type="region of interest" description="Disordered" evidence="11">
    <location>
        <begin position="472"/>
        <end position="526"/>
    </location>
</feature>
<evidence type="ECO:0000256" key="12">
    <source>
        <dbReference type="SAM" id="Phobius"/>
    </source>
</evidence>
<comment type="similarity">
    <text evidence="2">Belongs to the fungal Na(+)/H(+) exchanger family.</text>
</comment>
<dbReference type="InterPro" id="IPR004712">
    <property type="entry name" value="Na+/H+_antiporter_fungi"/>
</dbReference>
<protein>
    <submittedName>
        <fullName evidence="14">Transporter</fullName>
    </submittedName>
</protein>
<evidence type="ECO:0000259" key="13">
    <source>
        <dbReference type="Pfam" id="PF00999"/>
    </source>
</evidence>
<dbReference type="AlphaFoldDB" id="A0A2G8RMA0"/>
<feature type="transmembrane region" description="Helical" evidence="12">
    <location>
        <begin position="366"/>
        <end position="387"/>
    </location>
</feature>
<keyword evidence="9 12" id="KW-0472">Membrane</keyword>
<keyword evidence="6 12" id="KW-1133">Transmembrane helix</keyword>
<evidence type="ECO:0000256" key="7">
    <source>
        <dbReference type="ARBA" id="ARBA00023053"/>
    </source>
</evidence>
<comment type="subcellular location">
    <subcellularLocation>
        <location evidence="1">Membrane</location>
        <topology evidence="1">Multi-pass membrane protein</topology>
    </subcellularLocation>
</comment>
<feature type="transmembrane region" description="Helical" evidence="12">
    <location>
        <begin position="209"/>
        <end position="229"/>
    </location>
</feature>
<dbReference type="FunFam" id="1.20.1530.20:FF:000015">
    <property type="entry name" value="Na(+)/H(+) antiporter 2"/>
    <property type="match status" value="1"/>
</dbReference>
<feature type="transmembrane region" description="Helical" evidence="12">
    <location>
        <begin position="331"/>
        <end position="354"/>
    </location>
</feature>
<evidence type="ECO:0000256" key="2">
    <source>
        <dbReference type="ARBA" id="ARBA00005248"/>
    </source>
</evidence>
<dbReference type="InterPro" id="IPR006153">
    <property type="entry name" value="Cation/H_exchanger_TM"/>
</dbReference>
<evidence type="ECO:0000313" key="14">
    <source>
        <dbReference type="EMBL" id="PIL22639.1"/>
    </source>
</evidence>
<feature type="transmembrane region" description="Helical" evidence="12">
    <location>
        <begin position="41"/>
        <end position="59"/>
    </location>
</feature>
<dbReference type="Proteomes" id="UP000230002">
    <property type="component" value="Unassembled WGS sequence"/>
</dbReference>
<keyword evidence="3" id="KW-0813">Transport</keyword>
<evidence type="ECO:0000256" key="1">
    <source>
        <dbReference type="ARBA" id="ARBA00004141"/>
    </source>
</evidence>